<protein>
    <submittedName>
        <fullName evidence="5">SMP-30/gluconolactonase/LRE family protein</fullName>
    </submittedName>
</protein>
<keyword evidence="6" id="KW-1185">Reference proteome</keyword>
<comment type="caution">
    <text evidence="5">The sequence shown here is derived from an EMBL/GenBank/DDBJ whole genome shotgun (WGS) entry which is preliminary data.</text>
</comment>
<dbReference type="GO" id="GO:0004341">
    <property type="term" value="F:gluconolactonase activity"/>
    <property type="evidence" value="ECO:0007669"/>
    <property type="project" value="TreeGrafter"/>
</dbReference>
<comment type="similarity">
    <text evidence="1">Belongs to the SMP-30/CGR1 family.</text>
</comment>
<comment type="cofactor">
    <cofactor evidence="3">
        <name>Zn(2+)</name>
        <dbReference type="ChEBI" id="CHEBI:29105"/>
    </cofactor>
    <text evidence="3">Binds 1 divalent metal cation per subunit.</text>
</comment>
<dbReference type="InterPro" id="IPR011042">
    <property type="entry name" value="6-blade_b-propeller_TolB-like"/>
</dbReference>
<keyword evidence="3" id="KW-0862">Zinc</keyword>
<dbReference type="SUPFAM" id="SSF63829">
    <property type="entry name" value="Calcium-dependent phosphotriesterase"/>
    <property type="match status" value="1"/>
</dbReference>
<feature type="domain" description="SMP-30/Gluconolactonase/LRE-like region" evidence="4">
    <location>
        <begin position="20"/>
        <end position="267"/>
    </location>
</feature>
<evidence type="ECO:0000256" key="3">
    <source>
        <dbReference type="PIRSR" id="PIRSR605511-2"/>
    </source>
</evidence>
<gene>
    <name evidence="5" type="ORF">H3H39_04840</name>
</gene>
<dbReference type="RefSeq" id="WP_182152177.1">
    <property type="nucleotide sequence ID" value="NZ_JACEZU010000002.1"/>
</dbReference>
<dbReference type="Gene3D" id="2.120.10.30">
    <property type="entry name" value="TolB, C-terminal domain"/>
    <property type="match status" value="1"/>
</dbReference>
<proteinExistence type="inferred from homology"/>
<dbReference type="GO" id="GO:0005509">
    <property type="term" value="F:calcium ion binding"/>
    <property type="evidence" value="ECO:0007669"/>
    <property type="project" value="TreeGrafter"/>
</dbReference>
<dbReference type="PRINTS" id="PR01790">
    <property type="entry name" value="SMP30FAMILY"/>
</dbReference>
<name>A0A7W2F766_9BURK</name>
<feature type="binding site" evidence="3">
    <location>
        <position position="208"/>
    </location>
    <ligand>
        <name>a divalent metal cation</name>
        <dbReference type="ChEBI" id="CHEBI:60240"/>
    </ligand>
</feature>
<evidence type="ECO:0000259" key="4">
    <source>
        <dbReference type="Pfam" id="PF08450"/>
    </source>
</evidence>
<organism evidence="5 6">
    <name type="scientific">Rugamonas apoptosis</name>
    <dbReference type="NCBI Taxonomy" id="2758570"/>
    <lineage>
        <taxon>Bacteria</taxon>
        <taxon>Pseudomonadati</taxon>
        <taxon>Pseudomonadota</taxon>
        <taxon>Betaproteobacteria</taxon>
        <taxon>Burkholderiales</taxon>
        <taxon>Oxalobacteraceae</taxon>
        <taxon>Telluria group</taxon>
        <taxon>Rugamonas</taxon>
    </lineage>
</organism>
<reference evidence="5 6" key="1">
    <citation type="submission" date="2020-07" db="EMBL/GenBank/DDBJ databases">
        <title>Novel species isolated from subtropical streams in China.</title>
        <authorList>
            <person name="Lu H."/>
        </authorList>
    </citation>
    <scope>NUCLEOTIDE SEQUENCE [LARGE SCALE GENOMIC DNA]</scope>
    <source>
        <strain evidence="5 6">LX47W</strain>
    </source>
</reference>
<dbReference type="AlphaFoldDB" id="A0A7W2F766"/>
<feature type="active site" description="Proton donor/acceptor" evidence="2">
    <location>
        <position position="208"/>
    </location>
</feature>
<dbReference type="EMBL" id="JACEZU010000002">
    <property type="protein sequence ID" value="MBA5686377.1"/>
    <property type="molecule type" value="Genomic_DNA"/>
</dbReference>
<evidence type="ECO:0000313" key="5">
    <source>
        <dbReference type="EMBL" id="MBA5686377.1"/>
    </source>
</evidence>
<dbReference type="GO" id="GO:0019853">
    <property type="term" value="P:L-ascorbic acid biosynthetic process"/>
    <property type="evidence" value="ECO:0007669"/>
    <property type="project" value="TreeGrafter"/>
</dbReference>
<keyword evidence="3" id="KW-0479">Metal-binding</keyword>
<feature type="binding site" evidence="3">
    <location>
        <position position="107"/>
    </location>
    <ligand>
        <name>substrate</name>
    </ligand>
</feature>
<dbReference type="PANTHER" id="PTHR10907:SF47">
    <property type="entry name" value="REGUCALCIN"/>
    <property type="match status" value="1"/>
</dbReference>
<evidence type="ECO:0000256" key="2">
    <source>
        <dbReference type="PIRSR" id="PIRSR605511-1"/>
    </source>
</evidence>
<dbReference type="Proteomes" id="UP000573499">
    <property type="component" value="Unassembled WGS sequence"/>
</dbReference>
<dbReference type="InterPro" id="IPR005511">
    <property type="entry name" value="SMP-30"/>
</dbReference>
<feature type="binding site" evidence="3">
    <location>
        <position position="105"/>
    </location>
    <ligand>
        <name>substrate</name>
    </ligand>
</feature>
<dbReference type="Pfam" id="PF08450">
    <property type="entry name" value="SGL"/>
    <property type="match status" value="1"/>
</dbReference>
<feature type="binding site" evidence="3">
    <location>
        <position position="153"/>
    </location>
    <ligand>
        <name>a divalent metal cation</name>
        <dbReference type="ChEBI" id="CHEBI:60240"/>
    </ligand>
</feature>
<dbReference type="PANTHER" id="PTHR10907">
    <property type="entry name" value="REGUCALCIN"/>
    <property type="match status" value="1"/>
</dbReference>
<accession>A0A7W2F766</accession>
<feature type="binding site" evidence="3">
    <location>
        <position position="22"/>
    </location>
    <ligand>
        <name>a divalent metal cation</name>
        <dbReference type="ChEBI" id="CHEBI:60240"/>
    </ligand>
</feature>
<sequence>MSNAVNKYEIIPAFDAVMQVGECPLWHPEEQALYWVDIEGFAIHRLVPATGAHRKWPMASEPSALARNENGGLIVALRRGFAHLNTDNGELTDIAAAPYDTATTRFNDGRADAAGRFWVGTIYEPRDRQAAEMYVLERGQIRRVWSGGMTVSNGLGFSPDQHTLYHSDTTAHRITRYAYDLASGSVSEPRTLMQFSTDRTDNYGGRPDGAAVDSEGNYWCAMFEGARVLKLSPEGAILDEIALPARCPTMVAFGGPDLRTLYITSASYKRPAGEAEQYPHTGRLLAVRVEVAGRVEPAYIE</sequence>
<evidence type="ECO:0000313" key="6">
    <source>
        <dbReference type="Proteomes" id="UP000573499"/>
    </source>
</evidence>
<dbReference type="InterPro" id="IPR013658">
    <property type="entry name" value="SGL"/>
</dbReference>
<evidence type="ECO:0000256" key="1">
    <source>
        <dbReference type="ARBA" id="ARBA00008853"/>
    </source>
</evidence>